<feature type="signal peptide" evidence="3">
    <location>
        <begin position="1"/>
        <end position="29"/>
    </location>
</feature>
<keyword evidence="5" id="KW-0614">Plasmid</keyword>
<evidence type="ECO:0000256" key="3">
    <source>
        <dbReference type="SAM" id="SignalP"/>
    </source>
</evidence>
<dbReference type="PROSITE" id="PS50234">
    <property type="entry name" value="VWFA"/>
    <property type="match status" value="1"/>
</dbReference>
<gene>
    <name evidence="5" type="ORF">EP51_40990</name>
</gene>
<sequence length="900" mass="91900">MRISTRVAVAAALLACAVGAIVSPMTAAAAPSGTAVTDFGACLASQRSGDLLLMIDESSSLQTSDPGAARVTSAEYLVGQLAAFENSSGVDLNVAVAGFADTYSVDLEWTALDEGTLPAINGALDGFRTRNQGIDTDYWLALDGARETLAARTAGIDGAGSCQAVAWFSDGKIDFTSRGDTRKPYAPETSLDSQAGVDQVVRTATESICRPAGVADQLRSSGVVLFGIGLAAGTASPADFDVMRSIATGEPSGSTTCGAISSPSPGDFYLAQNIDELLFAFDAFSTPGQSPLAREAGVCAQIVCEEGKHRFVLDRSIGSVAVLGSADSEGLIPTLVSPLGDQVPLPDTGQEGRTGTGIGGVDINYRWQSPRTISIEMTNASAPQWQGLWSLVFVDPAGSSAARSKSNIHISGNLFPAWKGQHTVAIHSGESSVPVDLAIVDSARSEIDPESLLGKASLSVVLIGQDGQQRTVAADIPKDRIDQPVIVDLTEVPAGQATLRLTLDVTTADATTVSGQTEPGTPLAPQSVDIPLAIAPPIGYPTLPSKIDFGTVEGSGQFGVDVPVTGPGCVWLPEAPPASVLASPDGAGSITVASSTADAAACVQVEEGQTGSVPMSLSVPNSVNGVVNGSVSLMVAPAGELDRALPVEVPFTAALEKPLDKGNFILALVVALLLGPGIPLLLLYGGKWFTARMPARTLKAQQFPVTVSGATVLRDGRPFALTDRDLIEVVRGLDSPARQLDIGGLVLRTRVGRSPVGAGFVVVESGPRAGASGSSPSTFGKRPHARLPLAVHNTWFVLHDPAGPSDAATVVLLVGDDAGPTVRSGLVDDMRSRLPGALSEVRARATPASGSPSAPASGGPADSFDPFGGSPQGSSPIFGGGSPGAAPSDPFDPFRGGSNR</sequence>
<evidence type="ECO:0000313" key="5">
    <source>
        <dbReference type="EMBL" id="AII10615.1"/>
    </source>
</evidence>
<evidence type="ECO:0000256" key="2">
    <source>
        <dbReference type="SAM" id="Phobius"/>
    </source>
</evidence>
<dbReference type="AlphaFoldDB" id="A0A076EX93"/>
<geneLocation type="plasmid" evidence="5 6">
    <name>pPDG1</name>
</geneLocation>
<feature type="compositionally biased region" description="Low complexity" evidence="1">
    <location>
        <begin position="847"/>
        <end position="877"/>
    </location>
</feature>
<dbReference type="EMBL" id="CP008948">
    <property type="protein sequence ID" value="AII10615.1"/>
    <property type="molecule type" value="Genomic_DNA"/>
</dbReference>
<feature type="chain" id="PRO_5001711504" description="VWFA domain-containing protein" evidence="3">
    <location>
        <begin position="30"/>
        <end position="900"/>
    </location>
</feature>
<keyword evidence="2" id="KW-0812">Transmembrane</keyword>
<feature type="domain" description="VWFA" evidence="4">
    <location>
        <begin position="50"/>
        <end position="277"/>
    </location>
</feature>
<dbReference type="SUPFAM" id="SSF53300">
    <property type="entry name" value="vWA-like"/>
    <property type="match status" value="1"/>
</dbReference>
<proteinExistence type="predicted"/>
<feature type="region of interest" description="Disordered" evidence="1">
    <location>
        <begin position="841"/>
        <end position="900"/>
    </location>
</feature>
<keyword evidence="2" id="KW-0472">Membrane</keyword>
<accession>A0A076EX93</accession>
<keyword evidence="3" id="KW-0732">Signal</keyword>
<dbReference type="InterPro" id="IPR002035">
    <property type="entry name" value="VWF_A"/>
</dbReference>
<dbReference type="Proteomes" id="UP000028488">
    <property type="component" value="Plasmid pPDG1"/>
</dbReference>
<evidence type="ECO:0000259" key="4">
    <source>
        <dbReference type="PROSITE" id="PS50234"/>
    </source>
</evidence>
<protein>
    <recommendedName>
        <fullName evidence="4">VWFA domain-containing protein</fullName>
    </recommendedName>
</protein>
<evidence type="ECO:0000256" key="1">
    <source>
        <dbReference type="SAM" id="MobiDB-lite"/>
    </source>
</evidence>
<keyword evidence="2" id="KW-1133">Transmembrane helix</keyword>
<reference evidence="5 6" key="1">
    <citation type="submission" date="2014-07" db="EMBL/GenBank/DDBJ databases">
        <title>Genome Sequence of Rhodococcus opacus Strain R7, a Biodegrader of Mono- and Polycyclic Aromatic Hydrocarbons.</title>
        <authorList>
            <person name="Di Gennaro P."/>
            <person name="Zampolli J."/>
            <person name="Presti I."/>
            <person name="Cappelletti M."/>
            <person name="D'Ursi P."/>
            <person name="Orro A."/>
            <person name="Mezzelani A."/>
            <person name="Milanesi L."/>
        </authorList>
    </citation>
    <scope>NUCLEOTIDE SEQUENCE [LARGE SCALE GENOMIC DNA]</scope>
    <source>
        <strain evidence="5 6">R7</strain>
        <plasmid evidence="5">pPDG1</plasmid>
    </source>
</reference>
<evidence type="ECO:0000313" key="6">
    <source>
        <dbReference type="Proteomes" id="UP000028488"/>
    </source>
</evidence>
<organism evidence="5 6">
    <name type="scientific">Rhodococcus opacus</name>
    <name type="common">Nocardia opaca</name>
    <dbReference type="NCBI Taxonomy" id="37919"/>
    <lineage>
        <taxon>Bacteria</taxon>
        <taxon>Bacillati</taxon>
        <taxon>Actinomycetota</taxon>
        <taxon>Actinomycetes</taxon>
        <taxon>Mycobacteriales</taxon>
        <taxon>Nocardiaceae</taxon>
        <taxon>Rhodococcus</taxon>
    </lineage>
</organism>
<dbReference type="Gene3D" id="3.40.50.410">
    <property type="entry name" value="von Willebrand factor, type A domain"/>
    <property type="match status" value="1"/>
</dbReference>
<feature type="transmembrane region" description="Helical" evidence="2">
    <location>
        <begin position="664"/>
        <end position="684"/>
    </location>
</feature>
<name>A0A076EX93_RHOOP</name>
<dbReference type="InterPro" id="IPR036465">
    <property type="entry name" value="vWFA_dom_sf"/>
</dbReference>